<evidence type="ECO:0000256" key="1">
    <source>
        <dbReference type="SAM" id="Phobius"/>
    </source>
</evidence>
<feature type="transmembrane region" description="Helical" evidence="1">
    <location>
        <begin position="6"/>
        <end position="29"/>
    </location>
</feature>
<proteinExistence type="predicted"/>
<dbReference type="Proteomes" id="UP000177324">
    <property type="component" value="Unassembled WGS sequence"/>
</dbReference>
<gene>
    <name evidence="2" type="ORF">A2784_02800</name>
</gene>
<sequence>MVLPERGNWLAGVSLLLSGVGLVAVVMLVGQQQNIFSRAWSGITANTANLRLQLRLAPETSPLPTAARSKDLYDKLTQAYPTVEKAVIDLPALGIQGEAYLHHDSLIDKTFVFSRIENLPLVEGRIVGLWLTDGQVYSPVGISEFVEEGGQAVAYSVFVKEGDLKSEFKEWVFSYDMPTQATAPAASFLKLRF</sequence>
<keyword evidence="1" id="KW-0812">Transmembrane</keyword>
<reference evidence="2 3" key="1">
    <citation type="journal article" date="2016" name="Nat. Commun.">
        <title>Thousands of microbial genomes shed light on interconnected biogeochemical processes in an aquifer system.</title>
        <authorList>
            <person name="Anantharaman K."/>
            <person name="Brown C.T."/>
            <person name="Hug L.A."/>
            <person name="Sharon I."/>
            <person name="Castelle C.J."/>
            <person name="Probst A.J."/>
            <person name="Thomas B.C."/>
            <person name="Singh A."/>
            <person name="Wilkins M.J."/>
            <person name="Karaoz U."/>
            <person name="Brodie E.L."/>
            <person name="Williams K.H."/>
            <person name="Hubbard S.S."/>
            <person name="Banfield J.F."/>
        </authorList>
    </citation>
    <scope>NUCLEOTIDE SEQUENCE [LARGE SCALE GENOMIC DNA]</scope>
</reference>
<organism evidence="2 3">
    <name type="scientific">Candidatus Chisholmbacteria bacterium RIFCSPHIGHO2_01_FULL_48_12</name>
    <dbReference type="NCBI Taxonomy" id="1797589"/>
    <lineage>
        <taxon>Bacteria</taxon>
        <taxon>Candidatus Chisholmiibacteriota</taxon>
    </lineage>
</organism>
<protein>
    <submittedName>
        <fullName evidence="2">Uncharacterized protein</fullName>
    </submittedName>
</protein>
<keyword evidence="1" id="KW-0472">Membrane</keyword>
<comment type="caution">
    <text evidence="2">The sequence shown here is derived from an EMBL/GenBank/DDBJ whole genome shotgun (WGS) entry which is preliminary data.</text>
</comment>
<dbReference type="STRING" id="1797589.A2784_02800"/>
<evidence type="ECO:0000313" key="3">
    <source>
        <dbReference type="Proteomes" id="UP000177324"/>
    </source>
</evidence>
<evidence type="ECO:0000313" key="2">
    <source>
        <dbReference type="EMBL" id="OGY17563.1"/>
    </source>
</evidence>
<accession>A0A1G1VQB3</accession>
<keyword evidence="1" id="KW-1133">Transmembrane helix</keyword>
<dbReference type="AlphaFoldDB" id="A0A1G1VQB3"/>
<name>A0A1G1VQB3_9BACT</name>
<dbReference type="EMBL" id="MHCH01000020">
    <property type="protein sequence ID" value="OGY17563.1"/>
    <property type="molecule type" value="Genomic_DNA"/>
</dbReference>